<feature type="region of interest" description="Disordered" evidence="1">
    <location>
        <begin position="193"/>
        <end position="213"/>
    </location>
</feature>
<evidence type="ECO:0000256" key="1">
    <source>
        <dbReference type="SAM" id="MobiDB-lite"/>
    </source>
</evidence>
<protein>
    <submittedName>
        <fullName evidence="3">Uncharacterized protein</fullName>
    </submittedName>
</protein>
<evidence type="ECO:0000313" key="3">
    <source>
        <dbReference type="WBParaSite" id="maker-unitig_24504-snap-gene-0.1-mRNA-1"/>
    </source>
</evidence>
<name>A0A1I8F9M7_9PLAT</name>
<dbReference type="WBParaSite" id="maker-unitig_24504-snap-gene-0.1-mRNA-1">
    <property type="protein sequence ID" value="maker-unitig_24504-snap-gene-0.1-mRNA-1"/>
    <property type="gene ID" value="maker-unitig_24504-snap-gene-0.1"/>
</dbReference>
<evidence type="ECO:0000313" key="2">
    <source>
        <dbReference type="Proteomes" id="UP000095280"/>
    </source>
</evidence>
<proteinExistence type="predicted"/>
<organism evidence="2 3">
    <name type="scientific">Macrostomum lignano</name>
    <dbReference type="NCBI Taxonomy" id="282301"/>
    <lineage>
        <taxon>Eukaryota</taxon>
        <taxon>Metazoa</taxon>
        <taxon>Spiralia</taxon>
        <taxon>Lophotrochozoa</taxon>
        <taxon>Platyhelminthes</taxon>
        <taxon>Rhabditophora</taxon>
        <taxon>Macrostomorpha</taxon>
        <taxon>Macrostomida</taxon>
        <taxon>Macrostomidae</taxon>
        <taxon>Macrostomum</taxon>
    </lineage>
</organism>
<accession>A0A1I8F9M7</accession>
<sequence>MAFAKILRIEIVDAVTDRKFARVLRTLKMPVSSTPAVAKRFAASVYSTPPPLPHPSPPPLSQLCHLPPLPHPSSLLRRPLSQLWPPLPHPSPPPLSQLCHLCPTPSAALMQLRQPDSSARIAGGTEMQSDRAKPASPHGLLRAGRVPRADALPVDPVRSPVGPQPAPPALSNGSLIIEEKVLPEDDGKLPVLGDQQCRHPSTPNQRTYTFEKM</sequence>
<feature type="compositionally biased region" description="Polar residues" evidence="1">
    <location>
        <begin position="198"/>
        <end position="213"/>
    </location>
</feature>
<reference evidence="3" key="1">
    <citation type="submission" date="2016-11" db="UniProtKB">
        <authorList>
            <consortium name="WormBaseParasite"/>
        </authorList>
    </citation>
    <scope>IDENTIFICATION</scope>
</reference>
<dbReference type="Proteomes" id="UP000095280">
    <property type="component" value="Unplaced"/>
</dbReference>
<dbReference type="AlphaFoldDB" id="A0A1I8F9M7"/>
<keyword evidence="2" id="KW-1185">Reference proteome</keyword>